<accession>A0A9N7TT51</accession>
<gene>
    <name evidence="1" type="ORF">PLEPLA_LOCUS5040</name>
</gene>
<reference evidence="1" key="1">
    <citation type="submission" date="2020-03" db="EMBL/GenBank/DDBJ databases">
        <authorList>
            <person name="Weist P."/>
        </authorList>
    </citation>
    <scope>NUCLEOTIDE SEQUENCE</scope>
</reference>
<proteinExistence type="predicted"/>
<protein>
    <submittedName>
        <fullName evidence="1">Uncharacterized protein</fullName>
    </submittedName>
</protein>
<evidence type="ECO:0000313" key="1">
    <source>
        <dbReference type="EMBL" id="CAB1417238.1"/>
    </source>
</evidence>
<organism evidence="1 2">
    <name type="scientific">Pleuronectes platessa</name>
    <name type="common">European plaice</name>
    <dbReference type="NCBI Taxonomy" id="8262"/>
    <lineage>
        <taxon>Eukaryota</taxon>
        <taxon>Metazoa</taxon>
        <taxon>Chordata</taxon>
        <taxon>Craniata</taxon>
        <taxon>Vertebrata</taxon>
        <taxon>Euteleostomi</taxon>
        <taxon>Actinopterygii</taxon>
        <taxon>Neopterygii</taxon>
        <taxon>Teleostei</taxon>
        <taxon>Neoteleostei</taxon>
        <taxon>Acanthomorphata</taxon>
        <taxon>Carangaria</taxon>
        <taxon>Pleuronectiformes</taxon>
        <taxon>Pleuronectoidei</taxon>
        <taxon>Pleuronectidae</taxon>
        <taxon>Pleuronectes</taxon>
    </lineage>
</organism>
<comment type="caution">
    <text evidence="1">The sequence shown here is derived from an EMBL/GenBank/DDBJ whole genome shotgun (WGS) entry which is preliminary data.</text>
</comment>
<name>A0A9N7TT51_PLEPL</name>
<evidence type="ECO:0000313" key="2">
    <source>
        <dbReference type="Proteomes" id="UP001153269"/>
    </source>
</evidence>
<keyword evidence="2" id="KW-1185">Reference proteome</keyword>
<dbReference type="EMBL" id="CADEAL010000255">
    <property type="protein sequence ID" value="CAB1417238.1"/>
    <property type="molecule type" value="Genomic_DNA"/>
</dbReference>
<sequence length="113" mass="12240">MYQHRVQASLPRLDFGLSFKAFLSRLNLGDSPQNDVEKKQTKAPNVLLTFCVLTGGGNGRSPLIHHNTTPSLQVCKVIWKKAVKATLDLQNPATPLLEVPQHPGCTLSNAPGG</sequence>
<dbReference type="AlphaFoldDB" id="A0A9N7TT51"/>
<dbReference type="Proteomes" id="UP001153269">
    <property type="component" value="Unassembled WGS sequence"/>
</dbReference>